<dbReference type="InterPro" id="IPR050331">
    <property type="entry name" value="Zinc_finger"/>
</dbReference>
<dbReference type="PROSITE" id="PS00028">
    <property type="entry name" value="ZINC_FINGER_C2H2_1"/>
    <property type="match status" value="8"/>
</dbReference>
<dbReference type="InterPro" id="IPR036236">
    <property type="entry name" value="Znf_C2H2_sf"/>
</dbReference>
<keyword evidence="11" id="KW-1185">Reference proteome</keyword>
<evidence type="ECO:0000256" key="8">
    <source>
        <dbReference type="PROSITE-ProRule" id="PRU00042"/>
    </source>
</evidence>
<dbReference type="GO" id="GO:0010468">
    <property type="term" value="P:regulation of gene expression"/>
    <property type="evidence" value="ECO:0007669"/>
    <property type="project" value="TreeGrafter"/>
</dbReference>
<dbReference type="SUPFAM" id="SSF57667">
    <property type="entry name" value="beta-beta-alpha zinc fingers"/>
    <property type="match status" value="4"/>
</dbReference>
<dbReference type="InterPro" id="IPR013087">
    <property type="entry name" value="Znf_C2H2_type"/>
</dbReference>
<evidence type="ECO:0000256" key="4">
    <source>
        <dbReference type="ARBA" id="ARBA00022771"/>
    </source>
</evidence>
<accession>A0A9P0T7S7</accession>
<name>A0A9P0T7S7_PIEBR</name>
<organism evidence="10 11">
    <name type="scientific">Pieris brassicae</name>
    <name type="common">White butterfly</name>
    <name type="synonym">Large white butterfly</name>
    <dbReference type="NCBI Taxonomy" id="7116"/>
    <lineage>
        <taxon>Eukaryota</taxon>
        <taxon>Metazoa</taxon>
        <taxon>Ecdysozoa</taxon>
        <taxon>Arthropoda</taxon>
        <taxon>Hexapoda</taxon>
        <taxon>Insecta</taxon>
        <taxon>Pterygota</taxon>
        <taxon>Neoptera</taxon>
        <taxon>Endopterygota</taxon>
        <taxon>Lepidoptera</taxon>
        <taxon>Glossata</taxon>
        <taxon>Ditrysia</taxon>
        <taxon>Papilionoidea</taxon>
        <taxon>Pieridae</taxon>
        <taxon>Pierinae</taxon>
        <taxon>Pieris</taxon>
    </lineage>
</organism>
<evidence type="ECO:0000256" key="2">
    <source>
        <dbReference type="ARBA" id="ARBA00022723"/>
    </source>
</evidence>
<sequence>MMDCEEAVKPKKFQCEIEGCRAQFDRPNRLLKHRLTHANIKPYSCIEDGCGKAYTSKNHLERHINTAHRSYNDTTMYSCPTCFKQYSNRQNLKRHYKIHHVGGVEKFSCEICHISFKRNHQLRTHMYRHTGVKDFSCPMCPKQFISMTEQKKHIRNHKEFICEHCYQKFSRWLDLVQHRQTSHQSEEYICDHCGKIFKQRQHIIRHLKIQHYTREVSLFICPYENCSRNYSRNSNLKQHILVKHEGLTFNCHLCEAKLSTKAKLKEHIIRHSRPTPYKPPKTLLTGRKKRKDAYIPRSNTALKLAGLPCPVLENPALPDAYIEREENAGVNQLLSVGM</sequence>
<dbReference type="PANTHER" id="PTHR16515">
    <property type="entry name" value="PR DOMAIN ZINC FINGER PROTEIN"/>
    <property type="match status" value="1"/>
</dbReference>
<dbReference type="GO" id="GO:0003677">
    <property type="term" value="F:DNA binding"/>
    <property type="evidence" value="ECO:0007669"/>
    <property type="project" value="UniProtKB-KW"/>
</dbReference>
<evidence type="ECO:0000256" key="6">
    <source>
        <dbReference type="ARBA" id="ARBA00023125"/>
    </source>
</evidence>
<evidence type="ECO:0000256" key="1">
    <source>
        <dbReference type="ARBA" id="ARBA00004123"/>
    </source>
</evidence>
<dbReference type="GO" id="GO:0008270">
    <property type="term" value="F:zinc ion binding"/>
    <property type="evidence" value="ECO:0007669"/>
    <property type="project" value="UniProtKB-KW"/>
</dbReference>
<feature type="domain" description="C2H2-type" evidence="9">
    <location>
        <begin position="107"/>
        <end position="134"/>
    </location>
</feature>
<keyword evidence="6" id="KW-0238">DNA-binding</keyword>
<protein>
    <recommendedName>
        <fullName evidence="9">C2H2-type domain-containing protein</fullName>
    </recommendedName>
</protein>
<feature type="domain" description="C2H2-type" evidence="9">
    <location>
        <begin position="188"/>
        <end position="216"/>
    </location>
</feature>
<comment type="caution">
    <text evidence="10">The sequence shown here is derived from an EMBL/GenBank/DDBJ whole genome shotgun (WGS) entry which is preliminary data.</text>
</comment>
<dbReference type="AlphaFoldDB" id="A0A9P0T7S7"/>
<dbReference type="GO" id="GO:0005634">
    <property type="term" value="C:nucleus"/>
    <property type="evidence" value="ECO:0007669"/>
    <property type="project" value="UniProtKB-SubCell"/>
</dbReference>
<keyword evidence="4 8" id="KW-0863">Zinc-finger</keyword>
<reference evidence="10" key="1">
    <citation type="submission" date="2022-05" db="EMBL/GenBank/DDBJ databases">
        <authorList>
            <person name="Okamura Y."/>
        </authorList>
    </citation>
    <scope>NUCLEOTIDE SEQUENCE</scope>
</reference>
<evidence type="ECO:0000256" key="7">
    <source>
        <dbReference type="ARBA" id="ARBA00023242"/>
    </source>
</evidence>
<feature type="domain" description="C2H2-type" evidence="9">
    <location>
        <begin position="135"/>
        <end position="157"/>
    </location>
</feature>
<dbReference type="FunFam" id="3.30.160.60:FF:000072">
    <property type="entry name" value="zinc finger protein 143 isoform X1"/>
    <property type="match status" value="1"/>
</dbReference>
<comment type="subcellular location">
    <subcellularLocation>
        <location evidence="1">Nucleus</location>
    </subcellularLocation>
</comment>
<keyword evidence="3" id="KW-0677">Repeat</keyword>
<evidence type="ECO:0000256" key="5">
    <source>
        <dbReference type="ARBA" id="ARBA00022833"/>
    </source>
</evidence>
<evidence type="ECO:0000259" key="9">
    <source>
        <dbReference type="PROSITE" id="PS50157"/>
    </source>
</evidence>
<dbReference type="Gene3D" id="3.30.160.60">
    <property type="entry name" value="Classic Zinc Finger"/>
    <property type="match status" value="7"/>
</dbReference>
<dbReference type="SMART" id="SM00355">
    <property type="entry name" value="ZnF_C2H2"/>
    <property type="match status" value="9"/>
</dbReference>
<feature type="domain" description="C2H2-type" evidence="9">
    <location>
        <begin position="43"/>
        <end position="73"/>
    </location>
</feature>
<evidence type="ECO:0000256" key="3">
    <source>
        <dbReference type="ARBA" id="ARBA00022737"/>
    </source>
</evidence>
<keyword evidence="7" id="KW-0539">Nucleus</keyword>
<dbReference type="OrthoDB" id="2687452at2759"/>
<proteinExistence type="predicted"/>
<dbReference type="Proteomes" id="UP001152562">
    <property type="component" value="Unassembled WGS sequence"/>
</dbReference>
<dbReference type="FunFam" id="3.30.160.60:FF:000145">
    <property type="entry name" value="Zinc finger protein 574"/>
    <property type="match status" value="1"/>
</dbReference>
<evidence type="ECO:0000313" key="10">
    <source>
        <dbReference type="EMBL" id="CAH3992535.1"/>
    </source>
</evidence>
<dbReference type="PANTHER" id="PTHR16515:SF49">
    <property type="entry name" value="GASTRULA ZINC FINGER PROTEIN XLCGF49.1-LIKE-RELATED"/>
    <property type="match status" value="1"/>
</dbReference>
<feature type="domain" description="C2H2-type" evidence="9">
    <location>
        <begin position="219"/>
        <end position="246"/>
    </location>
</feature>
<evidence type="ECO:0000313" key="11">
    <source>
        <dbReference type="Proteomes" id="UP001152562"/>
    </source>
</evidence>
<keyword evidence="5" id="KW-0862">Zinc</keyword>
<feature type="domain" description="C2H2-type" evidence="9">
    <location>
        <begin position="249"/>
        <end position="276"/>
    </location>
</feature>
<feature type="domain" description="C2H2-type" evidence="9">
    <location>
        <begin position="160"/>
        <end position="188"/>
    </location>
</feature>
<keyword evidence="2" id="KW-0479">Metal-binding</keyword>
<gene>
    <name evidence="10" type="ORF">PIBRA_LOCUS2225</name>
</gene>
<dbReference type="Pfam" id="PF13894">
    <property type="entry name" value="zf-C2H2_4"/>
    <property type="match status" value="1"/>
</dbReference>
<dbReference type="EMBL" id="CALOZG010000003">
    <property type="protein sequence ID" value="CAH3992535.1"/>
    <property type="molecule type" value="Genomic_DNA"/>
</dbReference>
<feature type="domain" description="C2H2-type" evidence="9">
    <location>
        <begin position="13"/>
        <end position="42"/>
    </location>
</feature>
<dbReference type="Pfam" id="PF00096">
    <property type="entry name" value="zf-C2H2"/>
    <property type="match status" value="6"/>
</dbReference>
<feature type="domain" description="C2H2-type" evidence="9">
    <location>
        <begin position="77"/>
        <end position="99"/>
    </location>
</feature>
<dbReference type="PROSITE" id="PS50157">
    <property type="entry name" value="ZINC_FINGER_C2H2_2"/>
    <property type="match status" value="9"/>
</dbReference>